<organism evidence="3 4">
    <name type="scientific">Nonomuraea soli</name>
    <dbReference type="NCBI Taxonomy" id="1032476"/>
    <lineage>
        <taxon>Bacteria</taxon>
        <taxon>Bacillati</taxon>
        <taxon>Actinomycetota</taxon>
        <taxon>Actinomycetes</taxon>
        <taxon>Streptosporangiales</taxon>
        <taxon>Streptosporangiaceae</taxon>
        <taxon>Nonomuraea</taxon>
    </lineage>
</organism>
<dbReference type="GO" id="GO:0003824">
    <property type="term" value="F:catalytic activity"/>
    <property type="evidence" value="ECO:0007669"/>
    <property type="project" value="UniProtKB-ARBA"/>
</dbReference>
<evidence type="ECO:0000256" key="1">
    <source>
        <dbReference type="SAM" id="MobiDB-lite"/>
    </source>
</evidence>
<feature type="domain" description="AB hydrolase-1" evidence="2">
    <location>
        <begin position="48"/>
        <end position="152"/>
    </location>
</feature>
<protein>
    <submittedName>
        <fullName evidence="3">Pimeloyl-ACP methyl ester carboxylesterase</fullName>
    </submittedName>
</protein>
<dbReference type="Pfam" id="PF00561">
    <property type="entry name" value="Abhydrolase_1"/>
    <property type="match status" value="1"/>
</dbReference>
<dbReference type="Proteomes" id="UP000530928">
    <property type="component" value="Unassembled WGS sequence"/>
</dbReference>
<dbReference type="InterPro" id="IPR000073">
    <property type="entry name" value="AB_hydrolase_1"/>
</dbReference>
<dbReference type="InterPro" id="IPR029058">
    <property type="entry name" value="AB_hydrolase_fold"/>
</dbReference>
<dbReference type="EMBL" id="JACDUR010000009">
    <property type="protein sequence ID" value="MBA2896877.1"/>
    <property type="molecule type" value="Genomic_DNA"/>
</dbReference>
<evidence type="ECO:0000259" key="2">
    <source>
        <dbReference type="Pfam" id="PF00561"/>
    </source>
</evidence>
<dbReference type="Gene3D" id="3.40.50.1820">
    <property type="entry name" value="alpha/beta hydrolase"/>
    <property type="match status" value="1"/>
</dbReference>
<evidence type="ECO:0000313" key="4">
    <source>
        <dbReference type="Proteomes" id="UP000530928"/>
    </source>
</evidence>
<feature type="region of interest" description="Disordered" evidence="1">
    <location>
        <begin position="55"/>
        <end position="74"/>
    </location>
</feature>
<dbReference type="SUPFAM" id="SSF53474">
    <property type="entry name" value="alpha/beta-Hydrolases"/>
    <property type="match status" value="1"/>
</dbReference>
<proteinExistence type="predicted"/>
<dbReference type="AlphaFoldDB" id="A0A7W0CTD5"/>
<reference evidence="3 4" key="1">
    <citation type="submission" date="2020-07" db="EMBL/GenBank/DDBJ databases">
        <title>Genomic Encyclopedia of Type Strains, Phase IV (KMG-IV): sequencing the most valuable type-strain genomes for metagenomic binning, comparative biology and taxonomic classification.</title>
        <authorList>
            <person name="Goeker M."/>
        </authorList>
    </citation>
    <scope>NUCLEOTIDE SEQUENCE [LARGE SCALE GENOMIC DNA]</scope>
    <source>
        <strain evidence="3 4">DSM 45533</strain>
    </source>
</reference>
<accession>A0A7W0CTD5</accession>
<name>A0A7W0CTD5_9ACTN</name>
<evidence type="ECO:0000313" key="3">
    <source>
        <dbReference type="EMBL" id="MBA2896877.1"/>
    </source>
</evidence>
<sequence length="284" mass="29779">MSHTIEAPGAVIAYDVREVQGSSKPTLMLIGSPMDATGFATLSTFFTDRTVVTYDPRGAGRSQREPGAGESTPDIHADDLRRVIEAVGGPVEVFASSGGAVNALALVAKHPELVSTLVAHEPPAAPVLPDRANAERLIQQMRQTYEKEGFGPAMAQFMAITSHVGELPEDIGELPVGDPAAMGMPTDDDGTRDDVLFAQNLITCTHYEHDFDALRAASTRVVPAVSVEGAGTMAARGGEGVAERLGVEAVVFPSHHGGFMGGEFGYPGEPEAFAAKLREVLDGA</sequence>
<dbReference type="RefSeq" id="WP_181615566.1">
    <property type="nucleotide sequence ID" value="NZ_BAABAM010000008.1"/>
</dbReference>
<gene>
    <name evidence="3" type="ORF">HNR30_008268</name>
</gene>
<keyword evidence="4" id="KW-1185">Reference proteome</keyword>
<comment type="caution">
    <text evidence="3">The sequence shown here is derived from an EMBL/GenBank/DDBJ whole genome shotgun (WGS) entry which is preliminary data.</text>
</comment>